<gene>
    <name evidence="1" type="ORF">CO674_20275</name>
</gene>
<name>A0ABX4JP76_9HYPH</name>
<evidence type="ECO:0000313" key="1">
    <source>
        <dbReference type="EMBL" id="PDT21874.1"/>
    </source>
</evidence>
<organism evidence="1 2">
    <name type="scientific">Rhizobium hidalgonense</name>
    <dbReference type="NCBI Taxonomy" id="1538159"/>
    <lineage>
        <taxon>Bacteria</taxon>
        <taxon>Pseudomonadati</taxon>
        <taxon>Pseudomonadota</taxon>
        <taxon>Alphaproteobacteria</taxon>
        <taxon>Hyphomicrobiales</taxon>
        <taxon>Rhizobiaceae</taxon>
        <taxon>Rhizobium/Agrobacterium group</taxon>
        <taxon>Rhizobium</taxon>
    </lineage>
</organism>
<sequence length="116" mass="12984">MPGEDASSLGKESSLRRLFVNMFENKSIIADPTATDDQHKHAYNSLLPIVVIGTFTSSLPLYTVSQQCSKRSWIAGGFELRPLIVVAMMSDDMACTCEQKFHCRIIILQLKSIRYA</sequence>
<accession>A0ABX4JP76</accession>
<comment type="caution">
    <text evidence="1">The sequence shown here is derived from an EMBL/GenBank/DDBJ whole genome shotgun (WGS) entry which is preliminary data.</text>
</comment>
<keyword evidence="2" id="KW-1185">Reference proteome</keyword>
<reference evidence="1 2" key="1">
    <citation type="submission" date="2017-09" db="EMBL/GenBank/DDBJ databases">
        <title>Comparative genomics of rhizobia isolated from Phaseolus vulgaris in China.</title>
        <authorList>
            <person name="Tong W."/>
        </authorList>
    </citation>
    <scope>NUCLEOTIDE SEQUENCE [LARGE SCALE GENOMIC DNA]</scope>
    <source>
        <strain evidence="1 2">FH14</strain>
    </source>
</reference>
<dbReference type="Proteomes" id="UP000219914">
    <property type="component" value="Unassembled WGS sequence"/>
</dbReference>
<evidence type="ECO:0000313" key="2">
    <source>
        <dbReference type="Proteomes" id="UP000219914"/>
    </source>
</evidence>
<protein>
    <submittedName>
        <fullName evidence="1">Uncharacterized protein</fullName>
    </submittedName>
</protein>
<dbReference type="RefSeq" id="WP_097535545.1">
    <property type="nucleotide sequence ID" value="NZ_LODW01000043.1"/>
</dbReference>
<proteinExistence type="predicted"/>
<dbReference type="EMBL" id="NWSY01000015">
    <property type="protein sequence ID" value="PDT21874.1"/>
    <property type="molecule type" value="Genomic_DNA"/>
</dbReference>